<keyword evidence="6" id="KW-0812">Transmembrane</keyword>
<dbReference type="InterPro" id="IPR001423">
    <property type="entry name" value="LysoPLipase_patatin_CS"/>
</dbReference>
<sequence length="360" mass="37331">MSADLLPAPLPVAAPMPVAAAVVATAAVAAVPTRPSARSAGTSAATGTRPQRWLRRAVAAFAVCALSACAVMPTSAPPVTPAVAPPPVEAELPAPITPKPPPKPPRVGLALGGGAARGFAHVGVIQVLEEQGIKVDLVAGTSAGSLVGALYASGRNGRELATLAETMDEGAITDWTFPMRGLIRGEALAKFIREKTGNRSIEQLPVPLGIVATDLGDGTPIMFRQGDVGTAVRASSAVPAVFQPVKIGTREYVDGGLVAPVPVRYARQMGADVVIAVDISEPPDPKVPGDAMRMLLQTFSIMGRSISQYELKEADVVLRPRLDGFSGSDFTVRRRAIQVGREAATAMLPQIRRAIAAKTR</sequence>
<name>A0ABR6GSC7_9BURK</name>
<evidence type="ECO:0000256" key="3">
    <source>
        <dbReference type="ARBA" id="ARBA00022963"/>
    </source>
</evidence>
<protein>
    <submittedName>
        <fullName evidence="9">NTE family protein</fullName>
    </submittedName>
</protein>
<reference evidence="9 10" key="1">
    <citation type="submission" date="2020-08" db="EMBL/GenBank/DDBJ databases">
        <title>Genomic Encyclopedia of Type Strains, Phase III (KMG-III): the genomes of soil and plant-associated and newly described type strains.</title>
        <authorList>
            <person name="Whitman W."/>
        </authorList>
    </citation>
    <scope>NUCLEOTIDE SEQUENCE [LARGE SCALE GENOMIC DNA]</scope>
    <source>
        <strain evidence="9 10">CECT 7247</strain>
    </source>
</reference>
<dbReference type="Pfam" id="PF01734">
    <property type="entry name" value="Patatin"/>
    <property type="match status" value="1"/>
</dbReference>
<evidence type="ECO:0000256" key="7">
    <source>
        <dbReference type="SAM" id="SignalP"/>
    </source>
</evidence>
<evidence type="ECO:0000256" key="6">
    <source>
        <dbReference type="SAM" id="Phobius"/>
    </source>
</evidence>
<feature type="transmembrane region" description="Helical" evidence="6">
    <location>
        <begin position="53"/>
        <end position="73"/>
    </location>
</feature>
<keyword evidence="10" id="KW-1185">Reference proteome</keyword>
<feature type="active site" description="Nucleophile" evidence="5">
    <location>
        <position position="142"/>
    </location>
</feature>
<feature type="chain" id="PRO_5046854822" evidence="7">
    <location>
        <begin position="21"/>
        <end position="360"/>
    </location>
</feature>
<comment type="caution">
    <text evidence="9">The sequence shown here is derived from an EMBL/GenBank/DDBJ whole genome shotgun (WGS) entry which is preliminary data.</text>
</comment>
<organism evidence="9 10">
    <name type="scientific">Roseateles terrae</name>
    <dbReference type="NCBI Taxonomy" id="431060"/>
    <lineage>
        <taxon>Bacteria</taxon>
        <taxon>Pseudomonadati</taxon>
        <taxon>Pseudomonadota</taxon>
        <taxon>Betaproteobacteria</taxon>
        <taxon>Burkholderiales</taxon>
        <taxon>Sphaerotilaceae</taxon>
        <taxon>Roseateles</taxon>
    </lineage>
</organism>
<dbReference type="InterPro" id="IPR002641">
    <property type="entry name" value="PNPLA_dom"/>
</dbReference>
<feature type="signal peptide" evidence="7">
    <location>
        <begin position="1"/>
        <end position="20"/>
    </location>
</feature>
<accession>A0ABR6GSC7</accession>
<evidence type="ECO:0000313" key="9">
    <source>
        <dbReference type="EMBL" id="MBB3195034.1"/>
    </source>
</evidence>
<keyword evidence="2 5" id="KW-0378">Hydrolase</keyword>
<dbReference type="CDD" id="cd07205">
    <property type="entry name" value="Pat_PNPLA6_PNPLA7_NTE1_like"/>
    <property type="match status" value="1"/>
</dbReference>
<dbReference type="PANTHER" id="PTHR14226:SF76">
    <property type="entry name" value="NTE FAMILY PROTEIN RSSA"/>
    <property type="match status" value="1"/>
</dbReference>
<keyword evidence="4 5" id="KW-0443">Lipid metabolism</keyword>
<feature type="short sequence motif" description="DGA/G" evidence="5">
    <location>
        <begin position="254"/>
        <end position="256"/>
    </location>
</feature>
<feature type="active site" description="Proton acceptor" evidence="5">
    <location>
        <position position="254"/>
    </location>
</feature>
<gene>
    <name evidence="9" type="ORF">FHS28_002437</name>
</gene>
<dbReference type="RefSeq" id="WP_375140737.1">
    <property type="nucleotide sequence ID" value="NZ_JACHXO010000004.1"/>
</dbReference>
<evidence type="ECO:0000256" key="1">
    <source>
        <dbReference type="ARBA" id="ARBA00006636"/>
    </source>
</evidence>
<feature type="transmembrane region" description="Helical" evidence="6">
    <location>
        <begin position="12"/>
        <end position="32"/>
    </location>
</feature>
<dbReference type="PROSITE" id="PS01237">
    <property type="entry name" value="UPF0028"/>
    <property type="match status" value="1"/>
</dbReference>
<keyword evidence="6" id="KW-1133">Transmembrane helix</keyword>
<keyword evidence="7" id="KW-0732">Signal</keyword>
<evidence type="ECO:0000259" key="8">
    <source>
        <dbReference type="PROSITE" id="PS51635"/>
    </source>
</evidence>
<proteinExistence type="inferred from homology"/>
<feature type="short sequence motif" description="GXSXG" evidence="5">
    <location>
        <begin position="140"/>
        <end position="144"/>
    </location>
</feature>
<feature type="domain" description="PNPLA" evidence="8">
    <location>
        <begin position="109"/>
        <end position="267"/>
    </location>
</feature>
<dbReference type="EMBL" id="JACHXO010000004">
    <property type="protein sequence ID" value="MBB3195034.1"/>
    <property type="molecule type" value="Genomic_DNA"/>
</dbReference>
<evidence type="ECO:0000313" key="10">
    <source>
        <dbReference type="Proteomes" id="UP000574369"/>
    </source>
</evidence>
<dbReference type="PROSITE" id="PS51635">
    <property type="entry name" value="PNPLA"/>
    <property type="match status" value="1"/>
</dbReference>
<comment type="similarity">
    <text evidence="1">Belongs to the NTE family.</text>
</comment>
<dbReference type="Proteomes" id="UP000574369">
    <property type="component" value="Unassembled WGS sequence"/>
</dbReference>
<dbReference type="InterPro" id="IPR050301">
    <property type="entry name" value="NTE"/>
</dbReference>
<keyword evidence="3 5" id="KW-0442">Lipid degradation</keyword>
<dbReference type="InterPro" id="IPR016035">
    <property type="entry name" value="Acyl_Trfase/lysoPLipase"/>
</dbReference>
<keyword evidence="6" id="KW-0472">Membrane</keyword>
<comment type="caution">
    <text evidence="5">Lacks conserved residue(s) required for the propagation of feature annotation.</text>
</comment>
<evidence type="ECO:0000256" key="5">
    <source>
        <dbReference type="PROSITE-ProRule" id="PRU01161"/>
    </source>
</evidence>
<evidence type="ECO:0000256" key="2">
    <source>
        <dbReference type="ARBA" id="ARBA00022801"/>
    </source>
</evidence>
<dbReference type="Gene3D" id="3.40.1090.10">
    <property type="entry name" value="Cytosolic phospholipase A2 catalytic domain"/>
    <property type="match status" value="2"/>
</dbReference>
<dbReference type="PANTHER" id="PTHR14226">
    <property type="entry name" value="NEUROPATHY TARGET ESTERASE/SWISS CHEESE D.MELANOGASTER"/>
    <property type="match status" value="1"/>
</dbReference>
<dbReference type="SUPFAM" id="SSF52151">
    <property type="entry name" value="FabD/lysophospholipase-like"/>
    <property type="match status" value="1"/>
</dbReference>
<evidence type="ECO:0000256" key="4">
    <source>
        <dbReference type="ARBA" id="ARBA00023098"/>
    </source>
</evidence>